<protein>
    <submittedName>
        <fullName evidence="2">Uncharacterized protein</fullName>
    </submittedName>
</protein>
<dbReference type="AlphaFoldDB" id="A0AAN4ZP85"/>
<gene>
    <name evidence="2" type="ORF">PMAYCL1PPCAC_12761</name>
</gene>
<name>A0AAN4ZP85_9BILA</name>
<proteinExistence type="predicted"/>
<feature type="region of interest" description="Disordered" evidence="1">
    <location>
        <begin position="35"/>
        <end position="63"/>
    </location>
</feature>
<feature type="compositionally biased region" description="Low complexity" evidence="1">
    <location>
        <begin position="37"/>
        <end position="57"/>
    </location>
</feature>
<comment type="caution">
    <text evidence="2">The sequence shown here is derived from an EMBL/GenBank/DDBJ whole genome shotgun (WGS) entry which is preliminary data.</text>
</comment>
<dbReference type="EMBL" id="BTRK01000003">
    <property type="protein sequence ID" value="GMR42566.1"/>
    <property type="molecule type" value="Genomic_DNA"/>
</dbReference>
<dbReference type="Proteomes" id="UP001328107">
    <property type="component" value="Unassembled WGS sequence"/>
</dbReference>
<reference evidence="3" key="1">
    <citation type="submission" date="2022-10" db="EMBL/GenBank/DDBJ databases">
        <title>Genome assembly of Pristionchus species.</title>
        <authorList>
            <person name="Yoshida K."/>
            <person name="Sommer R.J."/>
        </authorList>
    </citation>
    <scope>NUCLEOTIDE SEQUENCE [LARGE SCALE GENOMIC DNA]</scope>
    <source>
        <strain evidence="3">RS5460</strain>
    </source>
</reference>
<keyword evidence="3" id="KW-1185">Reference proteome</keyword>
<evidence type="ECO:0000313" key="3">
    <source>
        <dbReference type="Proteomes" id="UP001328107"/>
    </source>
</evidence>
<organism evidence="2 3">
    <name type="scientific">Pristionchus mayeri</name>
    <dbReference type="NCBI Taxonomy" id="1317129"/>
    <lineage>
        <taxon>Eukaryota</taxon>
        <taxon>Metazoa</taxon>
        <taxon>Ecdysozoa</taxon>
        <taxon>Nematoda</taxon>
        <taxon>Chromadorea</taxon>
        <taxon>Rhabditida</taxon>
        <taxon>Rhabditina</taxon>
        <taxon>Diplogasteromorpha</taxon>
        <taxon>Diplogasteroidea</taxon>
        <taxon>Neodiplogasteridae</taxon>
        <taxon>Pristionchus</taxon>
    </lineage>
</organism>
<accession>A0AAN4ZP85</accession>
<sequence>MWLFAHFHSPIPRRDHPHPSLRPFLDEFQLTLAPREVSSPPSHSLSSVSPLSSSSSSMGRAISPSTRRTIFVEGITMDTNEGVSVFEEGEE</sequence>
<evidence type="ECO:0000256" key="1">
    <source>
        <dbReference type="SAM" id="MobiDB-lite"/>
    </source>
</evidence>
<evidence type="ECO:0000313" key="2">
    <source>
        <dbReference type="EMBL" id="GMR42566.1"/>
    </source>
</evidence>